<dbReference type="PANTHER" id="PTHR30055">
    <property type="entry name" value="HTH-TYPE TRANSCRIPTIONAL REGULATOR RUTR"/>
    <property type="match status" value="1"/>
</dbReference>
<accession>A0A542Y1V4</accession>
<evidence type="ECO:0000313" key="4">
    <source>
        <dbReference type="EMBL" id="TQL42062.1"/>
    </source>
</evidence>
<dbReference type="Proteomes" id="UP000319094">
    <property type="component" value="Unassembled WGS sequence"/>
</dbReference>
<dbReference type="InterPro" id="IPR009057">
    <property type="entry name" value="Homeodomain-like_sf"/>
</dbReference>
<sequence>MSDRNAPPQTTAAASPQATAVRYLTEHGYEQTTTSSLADAIGMSRSTFFRRFGSKEDVVFADHDLALSQLQEQLDASELSASATIAQGTLEVSRVLTRDPVTARMRSQLLRSTPLLRERELVITHRYERMFQRYLARVAAPGTPDWGSIAAAAAIVAVHNAALRRWMKFGDNHAFEELERELTDLLGRFAPWFGGERGASRVVVTSFSTDIAPEDVLRAVAAQLS</sequence>
<dbReference type="GO" id="GO:0003700">
    <property type="term" value="F:DNA-binding transcription factor activity"/>
    <property type="evidence" value="ECO:0007669"/>
    <property type="project" value="TreeGrafter"/>
</dbReference>
<comment type="caution">
    <text evidence="4">The sequence shown here is derived from an EMBL/GenBank/DDBJ whole genome shotgun (WGS) entry which is preliminary data.</text>
</comment>
<evidence type="ECO:0000259" key="3">
    <source>
        <dbReference type="PROSITE" id="PS50977"/>
    </source>
</evidence>
<evidence type="ECO:0000256" key="1">
    <source>
        <dbReference type="ARBA" id="ARBA00023125"/>
    </source>
</evidence>
<organism evidence="4 5">
    <name type="scientific">Leucobacter komagatae</name>
    <dbReference type="NCBI Taxonomy" id="55969"/>
    <lineage>
        <taxon>Bacteria</taxon>
        <taxon>Bacillati</taxon>
        <taxon>Actinomycetota</taxon>
        <taxon>Actinomycetes</taxon>
        <taxon>Micrococcales</taxon>
        <taxon>Microbacteriaceae</taxon>
        <taxon>Leucobacter</taxon>
    </lineage>
</organism>
<dbReference type="Gene3D" id="1.10.357.10">
    <property type="entry name" value="Tetracycline Repressor, domain 2"/>
    <property type="match status" value="1"/>
</dbReference>
<dbReference type="SUPFAM" id="SSF46689">
    <property type="entry name" value="Homeodomain-like"/>
    <property type="match status" value="1"/>
</dbReference>
<dbReference type="Pfam" id="PF00440">
    <property type="entry name" value="TetR_N"/>
    <property type="match status" value="1"/>
</dbReference>
<dbReference type="InterPro" id="IPR001647">
    <property type="entry name" value="HTH_TetR"/>
</dbReference>
<dbReference type="RefSeq" id="WP_141885567.1">
    <property type="nucleotide sequence ID" value="NZ_BAAAUY010000023.1"/>
</dbReference>
<name>A0A542Y1V4_9MICO</name>
<dbReference type="EMBL" id="VFON01000001">
    <property type="protein sequence ID" value="TQL42062.1"/>
    <property type="molecule type" value="Genomic_DNA"/>
</dbReference>
<proteinExistence type="predicted"/>
<protein>
    <submittedName>
        <fullName evidence="4">TetR family transcriptional regulator</fullName>
    </submittedName>
</protein>
<dbReference type="PANTHER" id="PTHR30055:SF226">
    <property type="entry name" value="HTH-TYPE TRANSCRIPTIONAL REGULATOR PKSA"/>
    <property type="match status" value="1"/>
</dbReference>
<evidence type="ECO:0000313" key="5">
    <source>
        <dbReference type="Proteomes" id="UP000319094"/>
    </source>
</evidence>
<dbReference type="PROSITE" id="PS50977">
    <property type="entry name" value="HTH_TETR_2"/>
    <property type="match status" value="1"/>
</dbReference>
<dbReference type="GO" id="GO:0000976">
    <property type="term" value="F:transcription cis-regulatory region binding"/>
    <property type="evidence" value="ECO:0007669"/>
    <property type="project" value="TreeGrafter"/>
</dbReference>
<evidence type="ECO:0000256" key="2">
    <source>
        <dbReference type="PROSITE-ProRule" id="PRU00335"/>
    </source>
</evidence>
<dbReference type="OrthoDB" id="3235020at2"/>
<reference evidence="4 5" key="1">
    <citation type="submission" date="2019-06" db="EMBL/GenBank/DDBJ databases">
        <title>Sequencing the genomes of 1000 actinobacteria strains.</title>
        <authorList>
            <person name="Klenk H.-P."/>
        </authorList>
    </citation>
    <scope>NUCLEOTIDE SEQUENCE [LARGE SCALE GENOMIC DNA]</scope>
    <source>
        <strain evidence="4 5">DSM 8803</strain>
    </source>
</reference>
<dbReference type="InterPro" id="IPR050109">
    <property type="entry name" value="HTH-type_TetR-like_transc_reg"/>
</dbReference>
<gene>
    <name evidence="4" type="ORF">FB468_0042</name>
</gene>
<keyword evidence="5" id="KW-1185">Reference proteome</keyword>
<dbReference type="STRING" id="55969.SD72_04775"/>
<feature type="domain" description="HTH tetR-type" evidence="3">
    <location>
        <begin position="10"/>
        <end position="70"/>
    </location>
</feature>
<keyword evidence="1 2" id="KW-0238">DNA-binding</keyword>
<feature type="DNA-binding region" description="H-T-H motif" evidence="2">
    <location>
        <begin position="33"/>
        <end position="52"/>
    </location>
</feature>
<dbReference type="AlphaFoldDB" id="A0A542Y1V4"/>